<organism evidence="2 3">
    <name type="scientific">Sedimentitalea arenosa</name>
    <dbReference type="NCBI Taxonomy" id="2798803"/>
    <lineage>
        <taxon>Bacteria</taxon>
        <taxon>Pseudomonadati</taxon>
        <taxon>Pseudomonadota</taxon>
        <taxon>Alphaproteobacteria</taxon>
        <taxon>Rhodobacterales</taxon>
        <taxon>Paracoccaceae</taxon>
        <taxon>Sedimentitalea</taxon>
    </lineage>
</organism>
<name>A0A8J7LRL8_9RHOB</name>
<proteinExistence type="predicted"/>
<accession>A0A8J7LRL8</accession>
<dbReference type="AlphaFoldDB" id="A0A8J7LRL8"/>
<comment type="caution">
    <text evidence="2">The sequence shown here is derived from an EMBL/GenBank/DDBJ whole genome shotgun (WGS) entry which is preliminary data.</text>
</comment>
<keyword evidence="1" id="KW-0472">Membrane</keyword>
<evidence type="ECO:0000256" key="1">
    <source>
        <dbReference type="SAM" id="Phobius"/>
    </source>
</evidence>
<sequence>MIRLASILYSIIATSLAGTFIIVALTAGYDTLVPILIAAAAGALLGLPVAYLVARKLYDGQVRP</sequence>
<gene>
    <name evidence="2" type="ORF">JF290_05735</name>
</gene>
<keyword evidence="1" id="KW-0812">Transmembrane</keyword>
<dbReference type="EMBL" id="JAELVR010000003">
    <property type="protein sequence ID" value="MBJ6371019.1"/>
    <property type="molecule type" value="Genomic_DNA"/>
</dbReference>
<evidence type="ECO:0000313" key="2">
    <source>
        <dbReference type="EMBL" id="MBJ6371019.1"/>
    </source>
</evidence>
<reference evidence="2" key="1">
    <citation type="submission" date="2020-12" db="EMBL/GenBank/DDBJ databases">
        <title>Sedimentitalea sp. nov., isolated from sand in Incheon.</title>
        <authorList>
            <person name="Kim W."/>
        </authorList>
    </citation>
    <scope>NUCLEOTIDE SEQUENCE</scope>
    <source>
        <strain evidence="2">CAU 1593</strain>
    </source>
</reference>
<keyword evidence="1" id="KW-1133">Transmembrane helix</keyword>
<dbReference type="RefSeq" id="WP_199023805.1">
    <property type="nucleotide sequence ID" value="NZ_JAELVR010000003.1"/>
</dbReference>
<feature type="transmembrane region" description="Helical" evidence="1">
    <location>
        <begin position="7"/>
        <end position="29"/>
    </location>
</feature>
<protein>
    <submittedName>
        <fullName evidence="2">CTP synthetase</fullName>
    </submittedName>
</protein>
<keyword evidence="3" id="KW-1185">Reference proteome</keyword>
<dbReference type="Proteomes" id="UP000619079">
    <property type="component" value="Unassembled WGS sequence"/>
</dbReference>
<feature type="transmembrane region" description="Helical" evidence="1">
    <location>
        <begin position="35"/>
        <end position="54"/>
    </location>
</feature>
<evidence type="ECO:0000313" key="3">
    <source>
        <dbReference type="Proteomes" id="UP000619079"/>
    </source>
</evidence>